<comment type="caution">
    <text evidence="1">The sequence shown here is derived from an EMBL/GenBank/DDBJ whole genome shotgun (WGS) entry which is preliminary data.</text>
</comment>
<evidence type="ECO:0000313" key="2">
    <source>
        <dbReference type="Proteomes" id="UP000648482"/>
    </source>
</evidence>
<dbReference type="PROSITE" id="PS51257">
    <property type="entry name" value="PROKAR_LIPOPROTEIN"/>
    <property type="match status" value="1"/>
</dbReference>
<proteinExistence type="predicted"/>
<organism evidence="1 2">
    <name type="scientific">Pseudoalteromonas aliena SW19</name>
    <dbReference type="NCBI Taxonomy" id="1314866"/>
    <lineage>
        <taxon>Bacteria</taxon>
        <taxon>Pseudomonadati</taxon>
        <taxon>Pseudomonadota</taxon>
        <taxon>Gammaproteobacteria</taxon>
        <taxon>Alteromonadales</taxon>
        <taxon>Pseudoalteromonadaceae</taxon>
        <taxon>Pseudoalteromonas</taxon>
    </lineage>
</organism>
<gene>
    <name evidence="1" type="ORF">PALI_a1876</name>
</gene>
<dbReference type="RefSeq" id="WP_193155014.1">
    <property type="nucleotide sequence ID" value="NZ_AQGU01000022.1"/>
</dbReference>
<keyword evidence="2" id="KW-1185">Reference proteome</keyword>
<reference evidence="1 2" key="1">
    <citation type="submission" date="2015-06" db="EMBL/GenBank/DDBJ databases">
        <title>Genome sequence of Pseudoalteromonas aliena.</title>
        <authorList>
            <person name="Xie B.-B."/>
            <person name="Rong J.-C."/>
            <person name="Qin Q.-L."/>
            <person name="Zhang Y.-Z."/>
        </authorList>
    </citation>
    <scope>NUCLEOTIDE SEQUENCE [LARGE SCALE GENOMIC DNA]</scope>
    <source>
        <strain evidence="1 2">SW19</strain>
    </source>
</reference>
<protein>
    <recommendedName>
        <fullName evidence="3">Lipoprotein</fullName>
    </recommendedName>
</protein>
<evidence type="ECO:0008006" key="3">
    <source>
        <dbReference type="Google" id="ProtNLM"/>
    </source>
</evidence>
<name>A0ABR9DZG4_9GAMM</name>
<dbReference type="Proteomes" id="UP000648482">
    <property type="component" value="Unassembled WGS sequence"/>
</dbReference>
<sequence length="221" mass="25127">MKNGILVGLLLVLLSACQQPTVYVYTEALTVKQKQQLTEKLQNQTLPFQFNDLPIPKEFLAATLALSKDKLRIAEIEQLANIMQAMGYQPQINYVSVANHHYSNGNIGFYLRGEQTERHFKMPKLMRTTACSKDKYNDLQAIFSPKGVDFTLPNGTGTQLAWEYSEGYLVIYYQSTSQSYTHTTPLVSTPFGEKPSDTFAYNAQLEKPEWLNCSLQIVYMD</sequence>
<accession>A0ABR9DZG4</accession>
<evidence type="ECO:0000313" key="1">
    <source>
        <dbReference type="EMBL" id="MBE0358584.1"/>
    </source>
</evidence>
<dbReference type="EMBL" id="AQGU01000022">
    <property type="protein sequence ID" value="MBE0358584.1"/>
    <property type="molecule type" value="Genomic_DNA"/>
</dbReference>